<evidence type="ECO:0000313" key="2">
    <source>
        <dbReference type="Proteomes" id="UP000266723"/>
    </source>
</evidence>
<dbReference type="EMBL" id="QGKV02000297">
    <property type="protein sequence ID" value="KAF3608613.1"/>
    <property type="molecule type" value="Genomic_DNA"/>
</dbReference>
<evidence type="ECO:0000313" key="1">
    <source>
        <dbReference type="EMBL" id="KAF3608613.1"/>
    </source>
</evidence>
<evidence type="ECO:0008006" key="3">
    <source>
        <dbReference type="Google" id="ProtNLM"/>
    </source>
</evidence>
<sequence>MRMNQETRTCPVFWPMVPCNAKKCEKMCLDFYSTPVSSYCDKPGAPNAQCACLLTDC</sequence>
<comment type="caution">
    <text evidence="1">The sequence shown here is derived from an EMBL/GenBank/DDBJ whole genome shotgun (WGS) entry which is preliminary data.</text>
</comment>
<protein>
    <recommendedName>
        <fullName evidence="3">Knottin scorpion toxin-like domain-containing protein</fullName>
    </recommendedName>
</protein>
<accession>A0ABQ7EZW2</accession>
<dbReference type="Proteomes" id="UP000266723">
    <property type="component" value="Unassembled WGS sequence"/>
</dbReference>
<gene>
    <name evidence="1" type="ORF">DY000_02045334</name>
</gene>
<reference evidence="1 2" key="1">
    <citation type="journal article" date="2020" name="BMC Genomics">
        <title>Intraspecific diversification of the crop wild relative Brassica cretica Lam. using demographic model selection.</title>
        <authorList>
            <person name="Kioukis A."/>
            <person name="Michalopoulou V.A."/>
            <person name="Briers L."/>
            <person name="Pirintsos S."/>
            <person name="Studholme D.J."/>
            <person name="Pavlidis P."/>
            <person name="Sarris P.F."/>
        </authorList>
    </citation>
    <scope>NUCLEOTIDE SEQUENCE [LARGE SCALE GENOMIC DNA]</scope>
    <source>
        <strain evidence="2">cv. PFS-1207/04</strain>
    </source>
</reference>
<keyword evidence="2" id="KW-1185">Reference proteome</keyword>
<organism evidence="1 2">
    <name type="scientific">Brassica cretica</name>
    <name type="common">Mustard</name>
    <dbReference type="NCBI Taxonomy" id="69181"/>
    <lineage>
        <taxon>Eukaryota</taxon>
        <taxon>Viridiplantae</taxon>
        <taxon>Streptophyta</taxon>
        <taxon>Embryophyta</taxon>
        <taxon>Tracheophyta</taxon>
        <taxon>Spermatophyta</taxon>
        <taxon>Magnoliopsida</taxon>
        <taxon>eudicotyledons</taxon>
        <taxon>Gunneridae</taxon>
        <taxon>Pentapetalae</taxon>
        <taxon>rosids</taxon>
        <taxon>malvids</taxon>
        <taxon>Brassicales</taxon>
        <taxon>Brassicaceae</taxon>
        <taxon>Brassiceae</taxon>
        <taxon>Brassica</taxon>
    </lineage>
</organism>
<name>A0ABQ7EZW2_BRACR</name>
<proteinExistence type="predicted"/>